<dbReference type="PRINTS" id="PR00081">
    <property type="entry name" value="GDHRDH"/>
</dbReference>
<dbReference type="InterPro" id="IPR036291">
    <property type="entry name" value="NAD(P)-bd_dom_sf"/>
</dbReference>
<reference evidence="5" key="2">
    <citation type="journal article" date="2012" name="PLoS ONE">
        <title>A Deeply Branching Thermophilic Bacterium with an Ancient Acetyl-CoA Pathway Dominates a Subsurface Ecosystem.</title>
        <authorList>
            <person name="Takami H."/>
            <person name="Noguchi H."/>
            <person name="Takaki Y."/>
            <person name="Uchiyama I."/>
            <person name="Toyoda A."/>
            <person name="Nishi S."/>
            <person name="Chee G.-J."/>
            <person name="Arai W."/>
            <person name="Nunoura T."/>
            <person name="Itoh T."/>
            <person name="Hattori M."/>
            <person name="Takai K."/>
        </authorList>
    </citation>
    <scope>NUCLEOTIDE SEQUENCE</scope>
</reference>
<evidence type="ECO:0000256" key="2">
    <source>
        <dbReference type="ARBA" id="ARBA00023002"/>
    </source>
</evidence>
<feature type="domain" description="Ketoreductase" evidence="4">
    <location>
        <begin position="8"/>
        <end position="192"/>
    </location>
</feature>
<reference evidence="5" key="1">
    <citation type="journal article" date="2005" name="Environ. Microbiol.">
        <title>Genetic and functional properties of uncultivated thermophilic crenarchaeotes from a subsurface gold mine as revealed by analysis of genome fragments.</title>
        <authorList>
            <person name="Nunoura T."/>
            <person name="Hirayama H."/>
            <person name="Takami H."/>
            <person name="Oida H."/>
            <person name="Nishi S."/>
            <person name="Shimamura S."/>
            <person name="Suzuki Y."/>
            <person name="Inagaki F."/>
            <person name="Takai K."/>
            <person name="Nealson K.H."/>
            <person name="Horikoshi K."/>
        </authorList>
    </citation>
    <scope>NUCLEOTIDE SEQUENCE</scope>
</reference>
<dbReference type="AlphaFoldDB" id="H5SJP3"/>
<dbReference type="PANTHER" id="PTHR24322:SF736">
    <property type="entry name" value="RETINOL DEHYDROGENASE 10"/>
    <property type="match status" value="1"/>
</dbReference>
<proteinExistence type="inferred from homology"/>
<evidence type="ECO:0000313" key="5">
    <source>
        <dbReference type="EMBL" id="BAL56379.1"/>
    </source>
</evidence>
<dbReference type="SUPFAM" id="SSF51735">
    <property type="entry name" value="NAD(P)-binding Rossmann-fold domains"/>
    <property type="match status" value="1"/>
</dbReference>
<accession>H5SJP3</accession>
<sequence>MSLAFENQVVLITGAARGLGRQLALEMALHGAVIAAIDRDVEPLASLMQELKERGRAGAFAQADVTQRQQLFQAVQSVEQHLGPVSILIANAGIGSGTSALAFDPEQFAEMVEVNLVGVANSIAAVLPGMLQRRRGHLVAISSLASLRGLAFLGGYCASKAGVNALMESLRLELAPRDIACTIICPGWIRTNLTAHLPLPKPDIMPVEEAARRIVRAIRQRRAFYAFPWSTAWILRLCRWLPPSLSDWLLRSYGRRLQKKLERFTRR</sequence>
<evidence type="ECO:0000259" key="4">
    <source>
        <dbReference type="SMART" id="SM00822"/>
    </source>
</evidence>
<dbReference type="Pfam" id="PF00106">
    <property type="entry name" value="adh_short"/>
    <property type="match status" value="1"/>
</dbReference>
<dbReference type="SMART" id="SM00822">
    <property type="entry name" value="PKS_KR"/>
    <property type="match status" value="1"/>
</dbReference>
<dbReference type="PANTHER" id="PTHR24322">
    <property type="entry name" value="PKSB"/>
    <property type="match status" value="1"/>
</dbReference>
<comment type="similarity">
    <text evidence="1 3">Belongs to the short-chain dehydrogenases/reductases (SDR) family.</text>
</comment>
<evidence type="ECO:0000256" key="3">
    <source>
        <dbReference type="RuleBase" id="RU000363"/>
    </source>
</evidence>
<organism evidence="5">
    <name type="scientific">uncultured Planctomycetota bacterium</name>
    <dbReference type="NCBI Taxonomy" id="120965"/>
    <lineage>
        <taxon>Bacteria</taxon>
        <taxon>Pseudomonadati</taxon>
        <taxon>Planctomycetota</taxon>
        <taxon>environmental samples</taxon>
    </lineage>
</organism>
<dbReference type="InterPro" id="IPR002347">
    <property type="entry name" value="SDR_fam"/>
</dbReference>
<dbReference type="PRINTS" id="PR00080">
    <property type="entry name" value="SDRFAMILY"/>
</dbReference>
<keyword evidence="2" id="KW-0560">Oxidoreductase</keyword>
<name>H5SJP3_9BACT</name>
<dbReference type="InterPro" id="IPR057326">
    <property type="entry name" value="KR_dom"/>
</dbReference>
<dbReference type="PROSITE" id="PS00061">
    <property type="entry name" value="ADH_SHORT"/>
    <property type="match status" value="1"/>
</dbReference>
<protein>
    <submittedName>
        <fullName evidence="5">Oxidoreductase, short chain dehydrogenase/reductase family protein</fullName>
    </submittedName>
</protein>
<dbReference type="InterPro" id="IPR020904">
    <property type="entry name" value="Sc_DH/Rdtase_CS"/>
</dbReference>
<dbReference type="Gene3D" id="3.40.50.720">
    <property type="entry name" value="NAD(P)-binding Rossmann-like Domain"/>
    <property type="match status" value="1"/>
</dbReference>
<gene>
    <name evidence="5" type="ORF">HGMM_F37F03C02</name>
</gene>
<dbReference type="GO" id="GO:0016616">
    <property type="term" value="F:oxidoreductase activity, acting on the CH-OH group of donors, NAD or NADP as acceptor"/>
    <property type="evidence" value="ECO:0007669"/>
    <property type="project" value="TreeGrafter"/>
</dbReference>
<evidence type="ECO:0000256" key="1">
    <source>
        <dbReference type="ARBA" id="ARBA00006484"/>
    </source>
</evidence>
<dbReference type="EMBL" id="AP011746">
    <property type="protein sequence ID" value="BAL56379.1"/>
    <property type="molecule type" value="Genomic_DNA"/>
</dbReference>